<dbReference type="InterPro" id="IPR017850">
    <property type="entry name" value="Alkaline_phosphatase_core_sf"/>
</dbReference>
<dbReference type="PANTHER" id="PTHR10151:SF120">
    <property type="entry name" value="BIS(5'-ADENOSYL)-TRIPHOSPHATASE"/>
    <property type="match status" value="1"/>
</dbReference>
<dbReference type="Pfam" id="PF01663">
    <property type="entry name" value="Phosphodiest"/>
    <property type="match status" value="1"/>
</dbReference>
<dbReference type="PANTHER" id="PTHR10151">
    <property type="entry name" value="ECTONUCLEOTIDE PYROPHOSPHATASE/PHOSPHODIESTERASE"/>
    <property type="match status" value="1"/>
</dbReference>
<reference evidence="1 2" key="1">
    <citation type="submission" date="2018-08" db="EMBL/GenBank/DDBJ databases">
        <title>A genome reference for cultivated species of the human gut microbiota.</title>
        <authorList>
            <person name="Zou Y."/>
            <person name="Xue W."/>
            <person name="Luo G."/>
        </authorList>
    </citation>
    <scope>NUCLEOTIDE SEQUENCE [LARGE SCALE GENOMIC DNA]</scope>
    <source>
        <strain evidence="1 2">TM09-12</strain>
    </source>
</reference>
<sequence>MKNRYFVLVIDGCAPEYLTPDTAPHIFRLAETYGFIKTIKSAIPTVTNVNHACILSGRFPEDTGVTGNYYYNPDTGEEGFVEERGFMKIPTVLHTCRERGLKTAFLTVKGKVLGVYGEDADIGINAQTPDLRQLESLGLAMPPGVSDPACTEWIMSAALACVRQEAPDFVYCTTNDCCFHHYGPETEEARQQIQWIDYYIHEIHKADPHRQIYITADHGMNQKHRLLNVQAIAQNHGIPLFCLAPLKDRYIENHRYQEGGILYLYLNNNSDRERLSALMESIPEIEMILPSEEAARRYHLPGDSIGDYVVFAAKDCAFGEIDGEYLETDSVRTHGSLWEQEIPLAAVFPAMPEEFYHYSKDIAANLRL</sequence>
<protein>
    <submittedName>
        <fullName evidence="1">Phosphodiesterase</fullName>
    </submittedName>
</protein>
<dbReference type="RefSeq" id="WP_117633659.1">
    <property type="nucleotide sequence ID" value="NZ_QSON01000035.1"/>
</dbReference>
<proteinExistence type="predicted"/>
<dbReference type="SUPFAM" id="SSF53649">
    <property type="entry name" value="Alkaline phosphatase-like"/>
    <property type="match status" value="1"/>
</dbReference>
<dbReference type="EMBL" id="QSON01000035">
    <property type="protein sequence ID" value="RGI95063.1"/>
    <property type="molecule type" value="Genomic_DNA"/>
</dbReference>
<accession>A0A374NWC1</accession>
<dbReference type="Gene3D" id="3.40.720.10">
    <property type="entry name" value="Alkaline Phosphatase, subunit A"/>
    <property type="match status" value="1"/>
</dbReference>
<dbReference type="InterPro" id="IPR023116">
    <property type="entry name" value="Phosphonoacetate_hydro_insert"/>
</dbReference>
<evidence type="ECO:0000313" key="1">
    <source>
        <dbReference type="EMBL" id="RGI95063.1"/>
    </source>
</evidence>
<dbReference type="Proteomes" id="UP000263014">
    <property type="component" value="Unassembled WGS sequence"/>
</dbReference>
<dbReference type="InterPro" id="IPR002591">
    <property type="entry name" value="Phosphodiest/P_Trfase"/>
</dbReference>
<name>A0A374NWC1_9FIRM</name>
<dbReference type="GO" id="GO:0016787">
    <property type="term" value="F:hydrolase activity"/>
    <property type="evidence" value="ECO:0007669"/>
    <property type="project" value="UniProtKB-ARBA"/>
</dbReference>
<organism evidence="1 2">
    <name type="scientific">Hungatella hathewayi</name>
    <dbReference type="NCBI Taxonomy" id="154046"/>
    <lineage>
        <taxon>Bacteria</taxon>
        <taxon>Bacillati</taxon>
        <taxon>Bacillota</taxon>
        <taxon>Clostridia</taxon>
        <taxon>Lachnospirales</taxon>
        <taxon>Lachnospiraceae</taxon>
        <taxon>Hungatella</taxon>
    </lineage>
</organism>
<comment type="caution">
    <text evidence="1">The sequence shown here is derived from an EMBL/GenBank/DDBJ whole genome shotgun (WGS) entry which is preliminary data.</text>
</comment>
<evidence type="ECO:0000313" key="2">
    <source>
        <dbReference type="Proteomes" id="UP000263014"/>
    </source>
</evidence>
<dbReference type="AlphaFoldDB" id="A0A374NWC1"/>
<gene>
    <name evidence="1" type="ORF">DXD79_32765</name>
</gene>
<dbReference type="Gene3D" id="3.30.1360.110">
    <property type="entry name" value="Domain 2, Phosphonoacetate Hydrolase"/>
    <property type="match status" value="1"/>
</dbReference>